<dbReference type="RefSeq" id="WP_160856969.1">
    <property type="nucleotide sequence ID" value="NZ_WUMK01000001.1"/>
</dbReference>
<dbReference type="Gene3D" id="1.10.10.10">
    <property type="entry name" value="Winged helix-like DNA-binding domain superfamily/Winged helix DNA-binding domain"/>
    <property type="match status" value="1"/>
</dbReference>
<organism evidence="1 2">
    <name type="scientific">Shinella kummerowiae</name>
    <dbReference type="NCBI Taxonomy" id="417745"/>
    <lineage>
        <taxon>Bacteria</taxon>
        <taxon>Pseudomonadati</taxon>
        <taxon>Pseudomonadota</taxon>
        <taxon>Alphaproteobacteria</taxon>
        <taxon>Hyphomicrobiales</taxon>
        <taxon>Rhizobiaceae</taxon>
        <taxon>Shinella</taxon>
    </lineage>
</organism>
<dbReference type="AlphaFoldDB" id="A0A6N8S5D3"/>
<reference evidence="1 2" key="1">
    <citation type="submission" date="2019-12" db="EMBL/GenBank/DDBJ databases">
        <title>Shinella kummerowiae sp. nov., a symbiotic bacterium isolated from root nodules of the herbal legume Kummerowia stipulacea.</title>
        <authorList>
            <person name="Gao J."/>
        </authorList>
    </citation>
    <scope>NUCLEOTIDE SEQUENCE [LARGE SCALE GENOMIC DNA]</scope>
    <source>
        <strain evidence="1 2">CCBAU 25048</strain>
    </source>
</reference>
<dbReference type="InterPro" id="IPR036388">
    <property type="entry name" value="WH-like_DNA-bd_sf"/>
</dbReference>
<dbReference type="Proteomes" id="UP000435802">
    <property type="component" value="Unassembled WGS sequence"/>
</dbReference>
<evidence type="ECO:0000313" key="2">
    <source>
        <dbReference type="Proteomes" id="UP000435802"/>
    </source>
</evidence>
<protein>
    <recommendedName>
        <fullName evidence="3">ASCH domain-containing protein</fullName>
    </recommendedName>
</protein>
<dbReference type="SUPFAM" id="SSF46785">
    <property type="entry name" value="Winged helix' DNA-binding domain"/>
    <property type="match status" value="1"/>
</dbReference>
<dbReference type="OrthoDB" id="121143at2"/>
<comment type="caution">
    <text evidence="1">The sequence shown here is derived from an EMBL/GenBank/DDBJ whole genome shotgun (WGS) entry which is preliminary data.</text>
</comment>
<keyword evidence="2" id="KW-1185">Reference proteome</keyword>
<proteinExistence type="predicted"/>
<evidence type="ECO:0008006" key="3">
    <source>
        <dbReference type="Google" id="ProtNLM"/>
    </source>
</evidence>
<evidence type="ECO:0000313" key="1">
    <source>
        <dbReference type="EMBL" id="MXN43983.1"/>
    </source>
</evidence>
<dbReference type="EMBL" id="WUMK01000001">
    <property type="protein sequence ID" value="MXN43983.1"/>
    <property type="molecule type" value="Genomic_DNA"/>
</dbReference>
<dbReference type="InterPro" id="IPR036390">
    <property type="entry name" value="WH_DNA-bd_sf"/>
</dbReference>
<sequence>MLFKAKVLERIGRGEVTLAFRRWAKPTVRAGGTLLTAAGVLAIDSIEKVDPDAIPAGDVQAAGYASREDLARDLRPDGELYRIAFHVAGKDPRENLRENDTLDGGDIAALTEALAGLDRTGAWTNAALSMIAERDGRTAAEMAERLGIEKLALKRKIRQLKALGLTESLAVGYRLSPRGHAFVTAAVRNRESFRA</sequence>
<accession>A0A6N8S5D3</accession>
<gene>
    <name evidence="1" type="ORF">GR138_02210</name>
</gene>
<name>A0A6N8S5D3_9HYPH</name>